<feature type="signal peptide" evidence="1">
    <location>
        <begin position="1"/>
        <end position="25"/>
    </location>
</feature>
<dbReference type="Gene3D" id="1.20.910.10">
    <property type="entry name" value="Heme oxygenase-like"/>
    <property type="match status" value="1"/>
</dbReference>
<dbReference type="PANTHER" id="PTHR43198:SF2">
    <property type="entry name" value="SI:CH1073-67J19.1-RELATED"/>
    <property type="match status" value="1"/>
</dbReference>
<keyword evidence="3" id="KW-1185">Reference proteome</keyword>
<comment type="caution">
    <text evidence="2">The sequence shown here is derived from an EMBL/GenBank/DDBJ whole genome shotgun (WGS) entry which is preliminary data.</text>
</comment>
<keyword evidence="1" id="KW-0732">Signal</keyword>
<gene>
    <name evidence="2" type="ORF">CRENBAI_007064</name>
</gene>
<organism evidence="2 3">
    <name type="scientific">Crenichthys baileyi</name>
    <name type="common">White River springfish</name>
    <dbReference type="NCBI Taxonomy" id="28760"/>
    <lineage>
        <taxon>Eukaryota</taxon>
        <taxon>Metazoa</taxon>
        <taxon>Chordata</taxon>
        <taxon>Craniata</taxon>
        <taxon>Vertebrata</taxon>
        <taxon>Euteleostomi</taxon>
        <taxon>Actinopterygii</taxon>
        <taxon>Neopterygii</taxon>
        <taxon>Teleostei</taxon>
        <taxon>Neoteleostei</taxon>
        <taxon>Acanthomorphata</taxon>
        <taxon>Ovalentaria</taxon>
        <taxon>Atherinomorphae</taxon>
        <taxon>Cyprinodontiformes</taxon>
        <taxon>Goodeidae</taxon>
        <taxon>Crenichthys</taxon>
    </lineage>
</organism>
<name>A0AAV9RN28_9TELE</name>
<dbReference type="InterPro" id="IPR016084">
    <property type="entry name" value="Haem_Oase-like_multi-hlx"/>
</dbReference>
<proteinExistence type="predicted"/>
<sequence>MMDSEKMFWFKAGWLAVGLLSACCGLPAEPMDVPGKVQDVYDSLWTNNQDVAEQTLMVPFLQHMQFGDLQADNYVSFMVQDINYVLKVTDMLREMAQKVKSPDDLRTFMENRYQSYKQFAEMMLKQFNLNALPDIKPIPAMEKYLADYKAIMEKEKPIFFAVSLLPCSRLWMWIANQLKENYCNAYFIWKKNNMHGNPEKHYKVLLNKYLKTPDQITRANEIFRQQMQNEKNFFSASLEE</sequence>
<evidence type="ECO:0000313" key="2">
    <source>
        <dbReference type="EMBL" id="KAK5610323.1"/>
    </source>
</evidence>
<reference evidence="2 3" key="1">
    <citation type="submission" date="2021-06" db="EMBL/GenBank/DDBJ databases">
        <authorList>
            <person name="Palmer J.M."/>
        </authorList>
    </citation>
    <scope>NUCLEOTIDE SEQUENCE [LARGE SCALE GENOMIC DNA]</scope>
    <source>
        <strain evidence="2 3">MEX-2019</strain>
        <tissue evidence="2">Muscle</tissue>
    </source>
</reference>
<dbReference type="EMBL" id="JAHHUM010001596">
    <property type="protein sequence ID" value="KAK5610323.1"/>
    <property type="molecule type" value="Genomic_DNA"/>
</dbReference>
<dbReference type="InterPro" id="IPR050967">
    <property type="entry name" value="Thiamine_Salvage_TenA"/>
</dbReference>
<dbReference type="GO" id="GO:0005829">
    <property type="term" value="C:cytosol"/>
    <property type="evidence" value="ECO:0007669"/>
    <property type="project" value="TreeGrafter"/>
</dbReference>
<feature type="chain" id="PRO_5043664793" description="Lipoprotein" evidence="1">
    <location>
        <begin position="26"/>
        <end position="240"/>
    </location>
</feature>
<evidence type="ECO:0008006" key="4">
    <source>
        <dbReference type="Google" id="ProtNLM"/>
    </source>
</evidence>
<dbReference type="SUPFAM" id="SSF48613">
    <property type="entry name" value="Heme oxygenase-like"/>
    <property type="match status" value="1"/>
</dbReference>
<dbReference type="AlphaFoldDB" id="A0AAV9RN28"/>
<evidence type="ECO:0000313" key="3">
    <source>
        <dbReference type="Proteomes" id="UP001311232"/>
    </source>
</evidence>
<dbReference type="PANTHER" id="PTHR43198">
    <property type="entry name" value="BIFUNCTIONAL TH2 PROTEIN"/>
    <property type="match status" value="1"/>
</dbReference>
<accession>A0AAV9RN28</accession>
<protein>
    <recommendedName>
        <fullName evidence="4">Lipoprotein</fullName>
    </recommendedName>
</protein>
<dbReference type="Proteomes" id="UP001311232">
    <property type="component" value="Unassembled WGS sequence"/>
</dbReference>
<dbReference type="PROSITE" id="PS51257">
    <property type="entry name" value="PROKAR_LIPOPROTEIN"/>
    <property type="match status" value="1"/>
</dbReference>
<evidence type="ECO:0000256" key="1">
    <source>
        <dbReference type="SAM" id="SignalP"/>
    </source>
</evidence>